<dbReference type="InterPro" id="IPR009081">
    <property type="entry name" value="PP-bd_ACP"/>
</dbReference>
<dbReference type="EMBL" id="CP016440">
    <property type="protein sequence ID" value="ANY14779.1"/>
    <property type="molecule type" value="Genomic_DNA"/>
</dbReference>
<dbReference type="Proteomes" id="UP000092950">
    <property type="component" value="Chromosome"/>
</dbReference>
<evidence type="ECO:0000313" key="3">
    <source>
        <dbReference type="EMBL" id="CUJ15694.1"/>
    </source>
</evidence>
<dbReference type="SUPFAM" id="SSF47336">
    <property type="entry name" value="ACP-like"/>
    <property type="match status" value="1"/>
</dbReference>
<dbReference type="InterPro" id="IPR036736">
    <property type="entry name" value="ACP-like_sf"/>
</dbReference>
<evidence type="ECO:0000259" key="1">
    <source>
        <dbReference type="Pfam" id="PF00550"/>
    </source>
</evidence>
<accession>A0A0M7HYK7</accession>
<dbReference type="OrthoDB" id="5999171at2"/>
<protein>
    <submittedName>
        <fullName evidence="2">Acyl carrier protein</fullName>
    </submittedName>
</protein>
<dbReference type="AlphaFoldDB" id="A0A0J6BVJ5"/>
<dbReference type="Proteomes" id="UP000053096">
    <property type="component" value="Unassembled WGS sequence"/>
</dbReference>
<reference evidence="3 4" key="1">
    <citation type="submission" date="2015-09" db="EMBL/GenBank/DDBJ databases">
        <authorList>
            <person name="Jackson K.R."/>
            <person name="Lunt B.L."/>
            <person name="Fisher J.N.B."/>
            <person name="Gardner A.V."/>
            <person name="Bailey M.E."/>
            <person name="Deus L.M."/>
            <person name="Earl A.S."/>
            <person name="Gibby P.D."/>
            <person name="Hartmann K.A."/>
            <person name="Liu J.E."/>
            <person name="Manci A.M."/>
            <person name="Nielsen D.A."/>
            <person name="Solomon M.B."/>
            <person name="Breakwell D.P."/>
            <person name="Burnett S.H."/>
            <person name="Grose J.H."/>
        </authorList>
    </citation>
    <scope>NUCLEOTIDE SEQUENCE [LARGE SCALE GENOMIC DNA]</scope>
    <source>
        <strain evidence="3 4">2789STDY5608636</strain>
    </source>
</reference>
<evidence type="ECO:0000313" key="4">
    <source>
        <dbReference type="Proteomes" id="UP000053096"/>
    </source>
</evidence>
<accession>A0A0J6BVJ5</accession>
<organism evidence="3 4">
    <name type="scientific">Bordetella pseudohinzii</name>
    <dbReference type="NCBI Taxonomy" id="1331258"/>
    <lineage>
        <taxon>Bacteria</taxon>
        <taxon>Pseudomonadati</taxon>
        <taxon>Pseudomonadota</taxon>
        <taxon>Betaproteobacteria</taxon>
        <taxon>Burkholderiales</taxon>
        <taxon>Alcaligenaceae</taxon>
        <taxon>Bordetella</taxon>
    </lineage>
</organism>
<dbReference type="KEGG" id="bpdz:BBN53_02060"/>
<dbReference type="EMBL" id="CYTV01000019">
    <property type="protein sequence ID" value="CUJ15694.1"/>
    <property type="molecule type" value="Genomic_DNA"/>
</dbReference>
<sequence length="79" mass="8631">MKNTSLEEFIESFLTACDFVEDVRVTGQSRFDEMADFDSLAMLGVIIMMEAEYGRPVTADKVFTLGTVGALHAYAQGAA</sequence>
<evidence type="ECO:0000313" key="5">
    <source>
        <dbReference type="Proteomes" id="UP000092950"/>
    </source>
</evidence>
<reference evidence="2 5" key="2">
    <citation type="submission" date="2016-07" db="EMBL/GenBank/DDBJ databases">
        <title>Complete genome sequences of Bordetella pseudohinzii.</title>
        <authorList>
            <person name="Spilker T."/>
            <person name="Darrah R."/>
            <person name="LiPuma J.J."/>
        </authorList>
    </citation>
    <scope>NUCLEOTIDE SEQUENCE [LARGE SCALE GENOMIC DNA]</scope>
    <source>
        <strain evidence="2 5">HI4681</strain>
    </source>
</reference>
<feature type="domain" description="Carrier" evidence="1">
    <location>
        <begin position="21"/>
        <end position="74"/>
    </location>
</feature>
<gene>
    <name evidence="2" type="ORF">BBN53_02060</name>
    <name evidence="3" type="ORF">ERS370011_04036</name>
</gene>
<name>A0A0J6BVJ5_9BORD</name>
<dbReference type="Gene3D" id="1.10.1200.10">
    <property type="entry name" value="ACP-like"/>
    <property type="match status" value="1"/>
</dbReference>
<dbReference type="RefSeq" id="WP_043210054.1">
    <property type="nucleotide sequence ID" value="NZ_CAJGUP010000134.1"/>
</dbReference>
<evidence type="ECO:0000313" key="2">
    <source>
        <dbReference type="EMBL" id="ANY14779.1"/>
    </source>
</evidence>
<proteinExistence type="predicted"/>
<keyword evidence="5" id="KW-1185">Reference proteome</keyword>
<dbReference type="Pfam" id="PF00550">
    <property type="entry name" value="PP-binding"/>
    <property type="match status" value="1"/>
</dbReference>